<proteinExistence type="predicted"/>
<protein>
    <recommendedName>
        <fullName evidence="1">CHAT domain-containing protein</fullName>
    </recommendedName>
</protein>
<reference evidence="2" key="1">
    <citation type="journal article" date="2019" name="Environ. Microbiol.">
        <title>Fungal ecological strategies reflected in gene transcription - a case study of two litter decomposers.</title>
        <authorList>
            <person name="Barbi F."/>
            <person name="Kohler A."/>
            <person name="Barry K."/>
            <person name="Baskaran P."/>
            <person name="Daum C."/>
            <person name="Fauchery L."/>
            <person name="Ihrmark K."/>
            <person name="Kuo A."/>
            <person name="LaButti K."/>
            <person name="Lipzen A."/>
            <person name="Morin E."/>
            <person name="Grigoriev I.V."/>
            <person name="Henrissat B."/>
            <person name="Lindahl B."/>
            <person name="Martin F."/>
        </authorList>
    </citation>
    <scope>NUCLEOTIDE SEQUENCE</scope>
    <source>
        <strain evidence="2">JB14</strain>
    </source>
</reference>
<evidence type="ECO:0000259" key="1">
    <source>
        <dbReference type="Pfam" id="PF12770"/>
    </source>
</evidence>
<organism evidence="2 3">
    <name type="scientific">Gymnopus androsaceus JB14</name>
    <dbReference type="NCBI Taxonomy" id="1447944"/>
    <lineage>
        <taxon>Eukaryota</taxon>
        <taxon>Fungi</taxon>
        <taxon>Dikarya</taxon>
        <taxon>Basidiomycota</taxon>
        <taxon>Agaricomycotina</taxon>
        <taxon>Agaricomycetes</taxon>
        <taxon>Agaricomycetidae</taxon>
        <taxon>Agaricales</taxon>
        <taxon>Marasmiineae</taxon>
        <taxon>Omphalotaceae</taxon>
        <taxon>Gymnopus</taxon>
    </lineage>
</organism>
<dbReference type="InterPro" id="IPR024983">
    <property type="entry name" value="CHAT_dom"/>
</dbReference>
<sequence length="204" mass="22881">MHLQFYLPESWQWVKQKLGQNSLPCTKDEIKEISVAAPGPLKILEDSEATVKAFLDELSSSHIIHLACHGKQDPADPLKSALYLYNGPVELSHFMQKQHLQSPRLAFLSACETALGIQHLPNESIHLAASLTFVGFLSVVGTMWSIQDSDGPEIARHFYESLFEGLENSHAEWDSATALHNAVQKLRESGVSFMRWMPFIHFGI</sequence>
<dbReference type="AlphaFoldDB" id="A0A6A4HDY2"/>
<evidence type="ECO:0000313" key="2">
    <source>
        <dbReference type="EMBL" id="KAE9396016.1"/>
    </source>
</evidence>
<dbReference type="OrthoDB" id="9991317at2759"/>
<dbReference type="Pfam" id="PF12770">
    <property type="entry name" value="CHAT"/>
    <property type="match status" value="1"/>
</dbReference>
<feature type="domain" description="CHAT" evidence="1">
    <location>
        <begin position="16"/>
        <end position="203"/>
    </location>
</feature>
<evidence type="ECO:0000313" key="3">
    <source>
        <dbReference type="Proteomes" id="UP000799118"/>
    </source>
</evidence>
<name>A0A6A4HDY2_9AGAR</name>
<keyword evidence="3" id="KW-1185">Reference proteome</keyword>
<accession>A0A6A4HDY2</accession>
<gene>
    <name evidence="2" type="ORF">BT96DRAFT_825397</name>
</gene>
<dbReference type="EMBL" id="ML769521">
    <property type="protein sequence ID" value="KAE9396016.1"/>
    <property type="molecule type" value="Genomic_DNA"/>
</dbReference>
<dbReference type="Proteomes" id="UP000799118">
    <property type="component" value="Unassembled WGS sequence"/>
</dbReference>